<evidence type="ECO:0000256" key="4">
    <source>
        <dbReference type="ARBA" id="ARBA00022824"/>
    </source>
</evidence>
<evidence type="ECO:0000256" key="5">
    <source>
        <dbReference type="ARBA" id="ARBA00022989"/>
    </source>
</evidence>
<evidence type="ECO:0000256" key="6">
    <source>
        <dbReference type="ARBA" id="ARBA00023136"/>
    </source>
</evidence>
<dbReference type="EMBL" id="CP119881">
    <property type="protein sequence ID" value="WFD36851.1"/>
    <property type="molecule type" value="Genomic_DNA"/>
</dbReference>
<evidence type="ECO:0000256" key="8">
    <source>
        <dbReference type="ARBA" id="ARBA00038311"/>
    </source>
</evidence>
<keyword evidence="4" id="KW-0256">Endoplasmic reticulum</keyword>
<comment type="subcellular location">
    <subcellularLocation>
        <location evidence="1">Endoplasmic reticulum membrane</location>
        <topology evidence="1">Single-pass type I membrane protein</topology>
    </subcellularLocation>
</comment>
<keyword evidence="12" id="KW-1185">Reference proteome</keyword>
<sequence length="154" mass="17053">MRNMTTLPVKSLPLTAVGGQPIQIPFDFWSEFRPQQLDVEFRFNVRDQSNSKIYNLLAYRGSVTVEEPPQSLFDIQLLSVYVIIAAFAAGVAYFVYKAYVPERKAGKASKARAPAPAAAAAPASKSAKGKGTGKYDEDWIPQEALRTVKQRARK</sequence>
<gene>
    <name evidence="11" type="ORF">MCUN1_003741</name>
</gene>
<proteinExistence type="inferred from homology"/>
<evidence type="ECO:0000313" key="11">
    <source>
        <dbReference type="EMBL" id="WFD36851.1"/>
    </source>
</evidence>
<feature type="region of interest" description="Disordered" evidence="9">
    <location>
        <begin position="107"/>
        <end position="138"/>
    </location>
</feature>
<evidence type="ECO:0000256" key="7">
    <source>
        <dbReference type="ARBA" id="ARBA00037565"/>
    </source>
</evidence>
<protein>
    <recommendedName>
        <fullName evidence="13">Signal sequence receptor subunit alpha</fullName>
    </recommendedName>
</protein>
<evidence type="ECO:0000256" key="9">
    <source>
        <dbReference type="SAM" id="MobiDB-lite"/>
    </source>
</evidence>
<keyword evidence="2 10" id="KW-0812">Transmembrane</keyword>
<comment type="similarity">
    <text evidence="8">Belongs to the IRC22 family.</text>
</comment>
<evidence type="ECO:0000256" key="1">
    <source>
        <dbReference type="ARBA" id="ARBA00004115"/>
    </source>
</evidence>
<evidence type="ECO:0000256" key="2">
    <source>
        <dbReference type="ARBA" id="ARBA00022692"/>
    </source>
</evidence>
<reference evidence="11" key="1">
    <citation type="submission" date="2023-03" db="EMBL/GenBank/DDBJ databases">
        <title>Mating type loci evolution in Malassezia.</title>
        <authorList>
            <person name="Coelho M.A."/>
        </authorList>
    </citation>
    <scope>NUCLEOTIDE SEQUENCE</scope>
    <source>
        <strain evidence="11">CBS 11721</strain>
    </source>
</reference>
<dbReference type="Proteomes" id="UP001219933">
    <property type="component" value="Chromosome 5"/>
</dbReference>
<dbReference type="Pfam" id="PF03896">
    <property type="entry name" value="TRAP_alpha"/>
    <property type="match status" value="1"/>
</dbReference>
<evidence type="ECO:0000313" key="12">
    <source>
        <dbReference type="Proteomes" id="UP001219933"/>
    </source>
</evidence>
<feature type="transmembrane region" description="Helical" evidence="10">
    <location>
        <begin position="75"/>
        <end position="96"/>
    </location>
</feature>
<dbReference type="GO" id="GO:0005789">
    <property type="term" value="C:endoplasmic reticulum membrane"/>
    <property type="evidence" value="ECO:0007669"/>
    <property type="project" value="UniProtKB-SubCell"/>
</dbReference>
<accession>A0AAF0EZ19</accession>
<keyword evidence="6 10" id="KW-0472">Membrane</keyword>
<evidence type="ECO:0000256" key="3">
    <source>
        <dbReference type="ARBA" id="ARBA00022729"/>
    </source>
</evidence>
<comment type="function">
    <text evidence="7">Is probably involved in a pathway contributing to genomic integrity.</text>
</comment>
<keyword evidence="3" id="KW-0732">Signal</keyword>
<dbReference type="PANTHER" id="PTHR12924">
    <property type="entry name" value="TRANSLOCON-ASSOCIATED PROTEIN, ALPHA SUBUNIT"/>
    <property type="match status" value="1"/>
</dbReference>
<name>A0AAF0EZ19_9BASI</name>
<dbReference type="PANTHER" id="PTHR12924:SF0">
    <property type="entry name" value="TRANSLOCON-ASSOCIATED PROTEIN SUBUNIT ALPHA"/>
    <property type="match status" value="1"/>
</dbReference>
<dbReference type="AlphaFoldDB" id="A0AAF0EZ19"/>
<evidence type="ECO:0000256" key="10">
    <source>
        <dbReference type="SAM" id="Phobius"/>
    </source>
</evidence>
<feature type="compositionally biased region" description="Low complexity" evidence="9">
    <location>
        <begin position="111"/>
        <end position="126"/>
    </location>
</feature>
<keyword evidence="5 10" id="KW-1133">Transmembrane helix</keyword>
<dbReference type="InterPro" id="IPR005595">
    <property type="entry name" value="TRAP_alpha"/>
</dbReference>
<organism evidence="11 12">
    <name type="scientific">Malassezia cuniculi</name>
    <dbReference type="NCBI Taxonomy" id="948313"/>
    <lineage>
        <taxon>Eukaryota</taxon>
        <taxon>Fungi</taxon>
        <taxon>Dikarya</taxon>
        <taxon>Basidiomycota</taxon>
        <taxon>Ustilaginomycotina</taxon>
        <taxon>Malasseziomycetes</taxon>
        <taxon>Malasseziales</taxon>
        <taxon>Malasseziaceae</taxon>
        <taxon>Malassezia</taxon>
    </lineage>
</organism>
<evidence type="ECO:0008006" key="13">
    <source>
        <dbReference type="Google" id="ProtNLM"/>
    </source>
</evidence>